<keyword evidence="3" id="KW-0012">Acyltransferase</keyword>
<dbReference type="AlphaFoldDB" id="A0A383RDT3"/>
<dbReference type="Gene3D" id="3.40.366.10">
    <property type="entry name" value="Malonyl-Coenzyme A Acyl Carrier Protein, domain 2"/>
    <property type="match status" value="1"/>
</dbReference>
<name>A0A383RDT3_PAEAL</name>
<keyword evidence="1 3" id="KW-0808">Transferase</keyword>
<dbReference type="InterPro" id="IPR050444">
    <property type="entry name" value="Polyketide_Synthase"/>
</dbReference>
<dbReference type="Pfam" id="PF00698">
    <property type="entry name" value="Acyl_transf_1"/>
    <property type="match status" value="1"/>
</dbReference>
<dbReference type="GO" id="GO:0016746">
    <property type="term" value="F:acyltransferase activity"/>
    <property type="evidence" value="ECO:0007669"/>
    <property type="project" value="UniProtKB-KW"/>
</dbReference>
<evidence type="ECO:0000313" key="4">
    <source>
        <dbReference type="Proteomes" id="UP000304148"/>
    </source>
</evidence>
<dbReference type="InterPro" id="IPR016035">
    <property type="entry name" value="Acyl_Trfase/lysoPLipase"/>
</dbReference>
<proteinExistence type="predicted"/>
<dbReference type="EC" id="2.3.1.-" evidence="3"/>
<accession>A0A383RDT3</accession>
<gene>
    <name evidence="3" type="primary">pksD</name>
    <name evidence="3" type="ORF">PBLR_13677</name>
</gene>
<dbReference type="SUPFAM" id="SSF52151">
    <property type="entry name" value="FabD/lysophospholipase-like"/>
    <property type="match status" value="1"/>
</dbReference>
<dbReference type="SUPFAM" id="SSF55048">
    <property type="entry name" value="Probable ACP-binding domain of malonyl-CoA ACP transacylase"/>
    <property type="match status" value="1"/>
</dbReference>
<organism evidence="3 4">
    <name type="scientific">Paenibacillus alvei</name>
    <name type="common">Bacillus alvei</name>
    <dbReference type="NCBI Taxonomy" id="44250"/>
    <lineage>
        <taxon>Bacteria</taxon>
        <taxon>Bacillati</taxon>
        <taxon>Bacillota</taxon>
        <taxon>Bacilli</taxon>
        <taxon>Bacillales</taxon>
        <taxon>Paenibacillaceae</taxon>
        <taxon>Paenibacillus</taxon>
    </lineage>
</organism>
<reference evidence="4" key="1">
    <citation type="submission" date="2018-08" db="EMBL/GenBank/DDBJ databases">
        <authorList>
            <person name="Chevrot R."/>
        </authorList>
    </citation>
    <scope>NUCLEOTIDE SEQUENCE [LARGE SCALE GENOMIC DNA]</scope>
</reference>
<dbReference type="PANTHER" id="PTHR45681:SF6">
    <property type="entry name" value="POLYKETIDE SYNTHASE 37"/>
    <property type="match status" value="1"/>
</dbReference>
<dbReference type="EMBL" id="LS992241">
    <property type="protein sequence ID" value="SYX85255.1"/>
    <property type="molecule type" value="Genomic_DNA"/>
</dbReference>
<dbReference type="InterPro" id="IPR016036">
    <property type="entry name" value="Malonyl_transacylase_ACP-bd"/>
</dbReference>
<dbReference type="InterPro" id="IPR014043">
    <property type="entry name" value="Acyl_transferase_dom"/>
</dbReference>
<dbReference type="Gene3D" id="3.30.70.250">
    <property type="entry name" value="Malonyl-CoA ACP transacylase, ACP-binding"/>
    <property type="match status" value="1"/>
</dbReference>
<protein>
    <submittedName>
        <fullName evidence="3">Enzyme involved in bacillaene synthesis</fullName>
        <ecNumber evidence="3">2.3.1.-</ecNumber>
    </submittedName>
</protein>
<dbReference type="RefSeq" id="WP_332018512.1">
    <property type="nucleotide sequence ID" value="NZ_LS992241.1"/>
</dbReference>
<dbReference type="Proteomes" id="UP000304148">
    <property type="component" value="Chromosome"/>
</dbReference>
<sequence length="322" mass="36848">MASKKVVFMFSGQGSQYYHMGKQLYHEYGVFRRWLDHFNESAIKFSGISILAEWFANDKKISDSFDRTIYTHPAIFMFQLALSKLLQSFTIHPDEVIGSSLGEFVAAAAAGTCDEDMAFEMVLRQAHCLESNCAQGGMMAVISNEQDAFDPVIRYNSELVSLNGNHFVISGDRRSLAEIERKLKQRNISCQMLPVSYGFHSKHVDEAASDYLSYLRTLDFIFPRVDFISGCEGGRKKRFEHDYFWRVVRDPILFPDAIRNLEREGEHLYLDLSPSGSLVNVVKQCLSSLSRSECIAVWTPYRQIESFPEQLDSLSFKLSQFK</sequence>
<feature type="domain" description="Malonyl-CoA:ACP transacylase (MAT)" evidence="2">
    <location>
        <begin position="9"/>
        <end position="301"/>
    </location>
</feature>
<evidence type="ECO:0000259" key="2">
    <source>
        <dbReference type="SMART" id="SM00827"/>
    </source>
</evidence>
<evidence type="ECO:0000256" key="1">
    <source>
        <dbReference type="ARBA" id="ARBA00022679"/>
    </source>
</evidence>
<dbReference type="InterPro" id="IPR001227">
    <property type="entry name" value="Ac_transferase_dom_sf"/>
</dbReference>
<dbReference type="PANTHER" id="PTHR45681">
    <property type="entry name" value="POLYKETIDE SYNTHASE 44-RELATED"/>
    <property type="match status" value="1"/>
</dbReference>
<dbReference type="SMART" id="SM00827">
    <property type="entry name" value="PKS_AT"/>
    <property type="match status" value="1"/>
</dbReference>
<evidence type="ECO:0000313" key="3">
    <source>
        <dbReference type="EMBL" id="SYX85255.1"/>
    </source>
</evidence>